<comment type="caution">
    <text evidence="2">The sequence shown here is derived from an EMBL/GenBank/DDBJ whole genome shotgun (WGS) entry which is preliminary data.</text>
</comment>
<reference evidence="2" key="1">
    <citation type="journal article" date="2020" name="Cell">
        <title>Large-Scale Comparative Analyses of Tick Genomes Elucidate Their Genetic Diversity and Vector Capacities.</title>
        <authorList>
            <consortium name="Tick Genome and Microbiome Consortium (TIGMIC)"/>
            <person name="Jia N."/>
            <person name="Wang J."/>
            <person name="Shi W."/>
            <person name="Du L."/>
            <person name="Sun Y."/>
            <person name="Zhan W."/>
            <person name="Jiang J.F."/>
            <person name="Wang Q."/>
            <person name="Zhang B."/>
            <person name="Ji P."/>
            <person name="Bell-Sakyi L."/>
            <person name="Cui X.M."/>
            <person name="Yuan T.T."/>
            <person name="Jiang B.G."/>
            <person name="Yang W.F."/>
            <person name="Lam T.T."/>
            <person name="Chang Q.C."/>
            <person name="Ding S.J."/>
            <person name="Wang X.J."/>
            <person name="Zhu J.G."/>
            <person name="Ruan X.D."/>
            <person name="Zhao L."/>
            <person name="Wei J.T."/>
            <person name="Ye R.Z."/>
            <person name="Que T.C."/>
            <person name="Du C.H."/>
            <person name="Zhou Y.H."/>
            <person name="Cheng J.X."/>
            <person name="Dai P.F."/>
            <person name="Guo W.B."/>
            <person name="Han X.H."/>
            <person name="Huang E.J."/>
            <person name="Li L.F."/>
            <person name="Wei W."/>
            <person name="Gao Y.C."/>
            <person name="Liu J.Z."/>
            <person name="Shao H.Z."/>
            <person name="Wang X."/>
            <person name="Wang C.C."/>
            <person name="Yang T.C."/>
            <person name="Huo Q.B."/>
            <person name="Li W."/>
            <person name="Chen H.Y."/>
            <person name="Chen S.E."/>
            <person name="Zhou L.G."/>
            <person name="Ni X.B."/>
            <person name="Tian J.H."/>
            <person name="Sheng Y."/>
            <person name="Liu T."/>
            <person name="Pan Y.S."/>
            <person name="Xia L.Y."/>
            <person name="Li J."/>
            <person name="Zhao F."/>
            <person name="Cao W.C."/>
        </authorList>
    </citation>
    <scope>NUCLEOTIDE SEQUENCE</scope>
    <source>
        <strain evidence="2">Rmic-2018</strain>
    </source>
</reference>
<keyword evidence="3" id="KW-1185">Reference proteome</keyword>
<feature type="region of interest" description="Disordered" evidence="1">
    <location>
        <begin position="42"/>
        <end position="85"/>
    </location>
</feature>
<accession>A0A9J6CWT7</accession>
<dbReference type="EMBL" id="JABSTU010005547">
    <property type="protein sequence ID" value="KAH7942638.1"/>
    <property type="molecule type" value="Genomic_DNA"/>
</dbReference>
<dbReference type="AlphaFoldDB" id="A0A9J6CWT7"/>
<feature type="region of interest" description="Disordered" evidence="1">
    <location>
        <begin position="109"/>
        <end position="190"/>
    </location>
</feature>
<feature type="compositionally biased region" description="Acidic residues" evidence="1">
    <location>
        <begin position="133"/>
        <end position="143"/>
    </location>
</feature>
<evidence type="ECO:0000313" key="3">
    <source>
        <dbReference type="Proteomes" id="UP000821866"/>
    </source>
</evidence>
<dbReference type="Proteomes" id="UP000821866">
    <property type="component" value="Unassembled WGS sequence"/>
</dbReference>
<name>A0A9J6CWT7_RHIMP</name>
<sequence>MPVNRAPTIDDLISQAQGKMQNTSSLLRYVLLAESLKIWVPCDNSSSDDSSSDESSSEDSWSDDSSTDDGAGSAPAVSGAGVEAQGKMQNTSSLLRYVSFAESLKICVPCDDSSSDDSSSDDSSSKDSWSDDSSTDDGADDDAGPPCKRRRVDNFPGEGRGDTDDLNTLEPRPGPSSFQDNSSDEDDGDV</sequence>
<protein>
    <submittedName>
        <fullName evidence="2">Uncharacterized protein</fullName>
    </submittedName>
</protein>
<proteinExistence type="predicted"/>
<evidence type="ECO:0000313" key="2">
    <source>
        <dbReference type="EMBL" id="KAH7942638.1"/>
    </source>
</evidence>
<feature type="compositionally biased region" description="Acidic residues" evidence="1">
    <location>
        <begin position="50"/>
        <end position="67"/>
    </location>
</feature>
<feature type="compositionally biased region" description="Low complexity" evidence="1">
    <location>
        <begin position="68"/>
        <end position="82"/>
    </location>
</feature>
<gene>
    <name evidence="2" type="ORF">HPB51_028681</name>
</gene>
<evidence type="ECO:0000256" key="1">
    <source>
        <dbReference type="SAM" id="MobiDB-lite"/>
    </source>
</evidence>
<reference evidence="2" key="2">
    <citation type="submission" date="2021-09" db="EMBL/GenBank/DDBJ databases">
        <authorList>
            <person name="Jia N."/>
            <person name="Wang J."/>
            <person name="Shi W."/>
            <person name="Du L."/>
            <person name="Sun Y."/>
            <person name="Zhan W."/>
            <person name="Jiang J."/>
            <person name="Wang Q."/>
            <person name="Zhang B."/>
            <person name="Ji P."/>
            <person name="Sakyi L.B."/>
            <person name="Cui X."/>
            <person name="Yuan T."/>
            <person name="Jiang B."/>
            <person name="Yang W."/>
            <person name="Lam T.T.-Y."/>
            <person name="Chang Q."/>
            <person name="Ding S."/>
            <person name="Wang X."/>
            <person name="Zhu J."/>
            <person name="Ruan X."/>
            <person name="Zhao L."/>
            <person name="Wei J."/>
            <person name="Que T."/>
            <person name="Du C."/>
            <person name="Cheng J."/>
            <person name="Dai P."/>
            <person name="Han X."/>
            <person name="Huang E."/>
            <person name="Gao Y."/>
            <person name="Liu J."/>
            <person name="Shao H."/>
            <person name="Ye R."/>
            <person name="Li L."/>
            <person name="Wei W."/>
            <person name="Wang X."/>
            <person name="Wang C."/>
            <person name="Huo Q."/>
            <person name="Li W."/>
            <person name="Guo W."/>
            <person name="Chen H."/>
            <person name="Chen S."/>
            <person name="Zhou L."/>
            <person name="Zhou L."/>
            <person name="Ni X."/>
            <person name="Tian J."/>
            <person name="Zhou Y."/>
            <person name="Sheng Y."/>
            <person name="Liu T."/>
            <person name="Pan Y."/>
            <person name="Xia L."/>
            <person name="Li J."/>
            <person name="Zhao F."/>
            <person name="Cao W."/>
        </authorList>
    </citation>
    <scope>NUCLEOTIDE SEQUENCE</scope>
    <source>
        <strain evidence="2">Rmic-2018</strain>
        <tissue evidence="2">Larvae</tissue>
    </source>
</reference>
<organism evidence="2 3">
    <name type="scientific">Rhipicephalus microplus</name>
    <name type="common">Cattle tick</name>
    <name type="synonym">Boophilus microplus</name>
    <dbReference type="NCBI Taxonomy" id="6941"/>
    <lineage>
        <taxon>Eukaryota</taxon>
        <taxon>Metazoa</taxon>
        <taxon>Ecdysozoa</taxon>
        <taxon>Arthropoda</taxon>
        <taxon>Chelicerata</taxon>
        <taxon>Arachnida</taxon>
        <taxon>Acari</taxon>
        <taxon>Parasitiformes</taxon>
        <taxon>Ixodida</taxon>
        <taxon>Ixodoidea</taxon>
        <taxon>Ixodidae</taxon>
        <taxon>Rhipicephalinae</taxon>
        <taxon>Rhipicephalus</taxon>
        <taxon>Boophilus</taxon>
    </lineage>
</organism>
<dbReference type="VEuPathDB" id="VectorBase:LOC119186478"/>